<dbReference type="STRING" id="1423803.FD13_GL001027"/>
<keyword evidence="2" id="KW-1185">Reference proteome</keyword>
<proteinExistence type="predicted"/>
<dbReference type="RefSeq" id="WP_061777162.1">
    <property type="nucleotide sequence ID" value="NZ_AYZH01000022.1"/>
</dbReference>
<evidence type="ECO:0000313" key="1">
    <source>
        <dbReference type="EMBL" id="KRN01436.1"/>
    </source>
</evidence>
<organism evidence="1 2">
    <name type="scientific">Levilactobacillus senmaizukei DSM 21775 = NBRC 103853</name>
    <dbReference type="NCBI Taxonomy" id="1423803"/>
    <lineage>
        <taxon>Bacteria</taxon>
        <taxon>Bacillati</taxon>
        <taxon>Bacillota</taxon>
        <taxon>Bacilli</taxon>
        <taxon>Lactobacillales</taxon>
        <taxon>Lactobacillaceae</taxon>
        <taxon>Levilactobacillus</taxon>
    </lineage>
</organism>
<name>A0A0R2DMF9_9LACO</name>
<evidence type="ECO:0000313" key="2">
    <source>
        <dbReference type="Proteomes" id="UP000051589"/>
    </source>
</evidence>
<reference evidence="1 2" key="1">
    <citation type="journal article" date="2015" name="Genome Announc.">
        <title>Expanding the biotechnology potential of lactobacilli through comparative genomics of 213 strains and associated genera.</title>
        <authorList>
            <person name="Sun Z."/>
            <person name="Harris H.M."/>
            <person name="McCann A."/>
            <person name="Guo C."/>
            <person name="Argimon S."/>
            <person name="Zhang W."/>
            <person name="Yang X."/>
            <person name="Jeffery I.B."/>
            <person name="Cooney J.C."/>
            <person name="Kagawa T.F."/>
            <person name="Liu W."/>
            <person name="Song Y."/>
            <person name="Salvetti E."/>
            <person name="Wrobel A."/>
            <person name="Rasinkangas P."/>
            <person name="Parkhill J."/>
            <person name="Rea M.C."/>
            <person name="O'Sullivan O."/>
            <person name="Ritari J."/>
            <person name="Douillard F.P."/>
            <person name="Paul Ross R."/>
            <person name="Yang R."/>
            <person name="Briner A.E."/>
            <person name="Felis G.E."/>
            <person name="de Vos W.M."/>
            <person name="Barrangou R."/>
            <person name="Klaenhammer T.R."/>
            <person name="Caufield P.W."/>
            <person name="Cui Y."/>
            <person name="Zhang H."/>
            <person name="O'Toole P.W."/>
        </authorList>
    </citation>
    <scope>NUCLEOTIDE SEQUENCE [LARGE SCALE GENOMIC DNA]</scope>
    <source>
        <strain evidence="1 2">DSM 21775</strain>
    </source>
</reference>
<gene>
    <name evidence="1" type="ORF">FD13_GL001027</name>
</gene>
<sequence>MNAVYFAKQVKAEAMQAIESRDMAALKFDIVNAVAMKKSKVEVITTLPISSLVTNALDDEGITVLFDNVTSEGTTFTTFDLTGLEMQ</sequence>
<dbReference type="Proteomes" id="UP000051589">
    <property type="component" value="Unassembled WGS sequence"/>
</dbReference>
<dbReference type="AlphaFoldDB" id="A0A0R2DMF9"/>
<dbReference type="PATRIC" id="fig|1423803.3.peg.1028"/>
<comment type="caution">
    <text evidence="1">The sequence shown here is derived from an EMBL/GenBank/DDBJ whole genome shotgun (WGS) entry which is preliminary data.</text>
</comment>
<dbReference type="EMBL" id="AYZH01000022">
    <property type="protein sequence ID" value="KRN01436.1"/>
    <property type="molecule type" value="Genomic_DNA"/>
</dbReference>
<protein>
    <submittedName>
        <fullName evidence="1">Uncharacterized protein</fullName>
    </submittedName>
</protein>
<accession>A0A0R2DMF9</accession>